<comment type="caution">
    <text evidence="1">The sequence shown here is derived from an EMBL/GenBank/DDBJ whole genome shotgun (WGS) entry which is preliminary data.</text>
</comment>
<evidence type="ECO:0000313" key="2">
    <source>
        <dbReference type="Proteomes" id="UP000594638"/>
    </source>
</evidence>
<sequence length="181" mass="20082">YRYTIDIFCSFHSMLLTVSNLDFVLRPVKLNTFNIGSRLRKYDAPASSIGVSVVADLGSRLDICAAAGIKPEQTLERFPVPGISDCKCGMPLCICEAPAPPKDTVTLQARTLFLFHYIITGKKFCHSHSSVKAAAKKLLSQEVKSNYQDRHGLYLAAVFNQTEIAFSLMDNRASFLCKNLQ</sequence>
<organism evidence="1 2">
    <name type="scientific">Olea europaea subsp. europaea</name>
    <dbReference type="NCBI Taxonomy" id="158383"/>
    <lineage>
        <taxon>Eukaryota</taxon>
        <taxon>Viridiplantae</taxon>
        <taxon>Streptophyta</taxon>
        <taxon>Embryophyta</taxon>
        <taxon>Tracheophyta</taxon>
        <taxon>Spermatophyta</taxon>
        <taxon>Magnoliopsida</taxon>
        <taxon>eudicotyledons</taxon>
        <taxon>Gunneridae</taxon>
        <taxon>Pentapetalae</taxon>
        <taxon>asterids</taxon>
        <taxon>lamiids</taxon>
        <taxon>Lamiales</taxon>
        <taxon>Oleaceae</taxon>
        <taxon>Oleeae</taxon>
        <taxon>Olea</taxon>
    </lineage>
</organism>
<dbReference type="GO" id="GO:0043328">
    <property type="term" value="P:protein transport to vacuole involved in ubiquitin-dependent protein catabolic process via the multivesicular body sorting pathway"/>
    <property type="evidence" value="ECO:0007669"/>
    <property type="project" value="TreeGrafter"/>
</dbReference>
<dbReference type="Proteomes" id="UP000594638">
    <property type="component" value="Unassembled WGS sequence"/>
</dbReference>
<feature type="non-terminal residue" evidence="1">
    <location>
        <position position="181"/>
    </location>
</feature>
<dbReference type="PANTHER" id="PTHR47794:SF1">
    <property type="entry name" value="VACUOLAR PROTEIN SORTING-ASSOCIATED PROTEIN 27"/>
    <property type="match status" value="1"/>
</dbReference>
<gene>
    <name evidence="1" type="ORF">OLEA9_A106703</name>
</gene>
<dbReference type="AlphaFoldDB" id="A0A8S0REL6"/>
<keyword evidence="2" id="KW-1185">Reference proteome</keyword>
<dbReference type="GO" id="GO:0006623">
    <property type="term" value="P:protein targeting to vacuole"/>
    <property type="evidence" value="ECO:0007669"/>
    <property type="project" value="TreeGrafter"/>
</dbReference>
<dbReference type="OrthoDB" id="194358at2759"/>
<dbReference type="EMBL" id="CACTIH010002956">
    <property type="protein sequence ID" value="CAA2977180.1"/>
    <property type="molecule type" value="Genomic_DNA"/>
</dbReference>
<reference evidence="1 2" key="1">
    <citation type="submission" date="2019-12" db="EMBL/GenBank/DDBJ databases">
        <authorList>
            <person name="Alioto T."/>
            <person name="Alioto T."/>
            <person name="Gomez Garrido J."/>
        </authorList>
    </citation>
    <scope>NUCLEOTIDE SEQUENCE [LARGE SCALE GENOMIC DNA]</scope>
</reference>
<name>A0A8S0REL6_OLEEU</name>
<dbReference type="GO" id="GO:0033565">
    <property type="term" value="C:ESCRT-0 complex"/>
    <property type="evidence" value="ECO:0007669"/>
    <property type="project" value="TreeGrafter"/>
</dbReference>
<accession>A0A8S0REL6</accession>
<proteinExistence type="predicted"/>
<dbReference type="GO" id="GO:0032266">
    <property type="term" value="F:phosphatidylinositol-3-phosphate binding"/>
    <property type="evidence" value="ECO:0007669"/>
    <property type="project" value="TreeGrafter"/>
</dbReference>
<feature type="non-terminal residue" evidence="1">
    <location>
        <position position="1"/>
    </location>
</feature>
<dbReference type="GO" id="GO:0043130">
    <property type="term" value="F:ubiquitin binding"/>
    <property type="evidence" value="ECO:0007669"/>
    <property type="project" value="TreeGrafter"/>
</dbReference>
<dbReference type="PANTHER" id="PTHR47794">
    <property type="entry name" value="VACUOLAR PROTEIN SORTING-ASSOCIATED PROTEIN 27"/>
    <property type="match status" value="1"/>
</dbReference>
<dbReference type="Gramene" id="OE9A106703T1">
    <property type="protein sequence ID" value="OE9A106703C1"/>
    <property type="gene ID" value="OE9A106703"/>
</dbReference>
<protein>
    <submittedName>
        <fullName evidence="1">Uncharacterized protein</fullName>
    </submittedName>
</protein>
<evidence type="ECO:0000313" key="1">
    <source>
        <dbReference type="EMBL" id="CAA2977180.1"/>
    </source>
</evidence>